<evidence type="ECO:0000313" key="2">
    <source>
        <dbReference type="EMBL" id="NLP61019.1"/>
    </source>
</evidence>
<dbReference type="Proteomes" id="UP000030460">
    <property type="component" value="Unassembled WGS sequence"/>
</dbReference>
<proteinExistence type="predicted"/>
<name>A0A8T6ZBN2_9BURK</name>
<keyword evidence="3" id="KW-1185">Reference proteome</keyword>
<reference evidence="2" key="1">
    <citation type="journal article" date="2015" name="Genome Announc.">
        <title>Draft Genome Sequence of the Polyhydroxyalkanoate-Producing Bacterium Burkholderia sacchari LMG 19450 Isolated from Brazilian Sugarcane Plantation Soil.</title>
        <authorList>
            <person name="Alexandrino P.M."/>
            <person name="Mendonca T.T."/>
            <person name="Guaman Bautista L.P."/>
            <person name="Cherix J."/>
            <person name="Lozano-Sakalauskas G.C."/>
            <person name="Fujita A."/>
            <person name="Ramos Filho E."/>
            <person name="Long P."/>
            <person name="Padilla G."/>
            <person name="Taciro M.K."/>
            <person name="Gomez J.G."/>
            <person name="Silva L.F."/>
        </authorList>
    </citation>
    <scope>NUCLEOTIDE SEQUENCE</scope>
    <source>
        <strain evidence="2">LMG 19450</strain>
    </source>
</reference>
<feature type="compositionally biased region" description="Basic residues" evidence="1">
    <location>
        <begin position="46"/>
        <end position="55"/>
    </location>
</feature>
<protein>
    <submittedName>
        <fullName evidence="2">Uncharacterized protein</fullName>
    </submittedName>
</protein>
<dbReference type="AlphaFoldDB" id="A0A8T6ZBN2"/>
<evidence type="ECO:0000256" key="1">
    <source>
        <dbReference type="SAM" id="MobiDB-lite"/>
    </source>
</evidence>
<dbReference type="EMBL" id="JTDB02000002">
    <property type="protein sequence ID" value="NLP61019.1"/>
    <property type="molecule type" value="Genomic_DNA"/>
</dbReference>
<comment type="caution">
    <text evidence="2">The sequence shown here is derived from an EMBL/GenBank/DDBJ whole genome shotgun (WGS) entry which is preliminary data.</text>
</comment>
<reference evidence="2" key="2">
    <citation type="submission" date="2020-04" db="EMBL/GenBank/DDBJ databases">
        <authorList>
            <person name="Alexandrino P."/>
            <person name="Mendonca T."/>
            <person name="Guaman L."/>
            <person name="Cherix J."/>
            <person name="Lozano-Sakalauskas G."/>
            <person name="Fujita A."/>
            <person name="Filho E.R."/>
            <person name="Long P."/>
            <person name="Padilla G."/>
            <person name="Taciro M.K."/>
            <person name="Gomez J.G."/>
            <person name="Silva L.F."/>
            <person name="Torres M."/>
        </authorList>
    </citation>
    <scope>NUCLEOTIDE SEQUENCE</scope>
    <source>
        <strain evidence="2">LMG 19450</strain>
    </source>
</reference>
<feature type="region of interest" description="Disordered" evidence="1">
    <location>
        <begin position="32"/>
        <end position="55"/>
    </location>
</feature>
<evidence type="ECO:0000313" key="3">
    <source>
        <dbReference type="Proteomes" id="UP000030460"/>
    </source>
</evidence>
<sequence length="55" mass="6106">MEKWLVVAGVWFVCALCAVLFIRGATAPATRKVRVSPNGQDERARRAQANHAARR</sequence>
<dbReference type="RefSeq" id="WP_162531582.1">
    <property type="nucleotide sequence ID" value="NZ_CADFGF010000001.1"/>
</dbReference>
<organism evidence="2 3">
    <name type="scientific">Paraburkholderia sacchari</name>
    <dbReference type="NCBI Taxonomy" id="159450"/>
    <lineage>
        <taxon>Bacteria</taxon>
        <taxon>Pseudomonadati</taxon>
        <taxon>Pseudomonadota</taxon>
        <taxon>Betaproteobacteria</taxon>
        <taxon>Burkholderiales</taxon>
        <taxon>Burkholderiaceae</taxon>
        <taxon>Paraburkholderia</taxon>
    </lineage>
</organism>
<accession>A0A8T6ZBN2</accession>
<gene>
    <name evidence="2" type="ORF">NH14_007590</name>
</gene>